<evidence type="ECO:0000256" key="4">
    <source>
        <dbReference type="ARBA" id="ARBA00022807"/>
    </source>
</evidence>
<organism evidence="10 11">
    <name type="scientific">Mesorhabditis belari</name>
    <dbReference type="NCBI Taxonomy" id="2138241"/>
    <lineage>
        <taxon>Eukaryota</taxon>
        <taxon>Metazoa</taxon>
        <taxon>Ecdysozoa</taxon>
        <taxon>Nematoda</taxon>
        <taxon>Chromadorea</taxon>
        <taxon>Rhabditida</taxon>
        <taxon>Rhabditina</taxon>
        <taxon>Rhabditomorpha</taxon>
        <taxon>Rhabditoidea</taxon>
        <taxon>Rhabditidae</taxon>
        <taxon>Mesorhabditinae</taxon>
        <taxon>Mesorhabditis</taxon>
    </lineage>
</organism>
<keyword evidence="8" id="KW-1133">Transmembrane helix</keyword>
<dbReference type="AlphaFoldDB" id="A0AAF3EMG1"/>
<dbReference type="PANTHER" id="PTHR12411">
    <property type="entry name" value="CYSTEINE PROTEASE FAMILY C1-RELATED"/>
    <property type="match status" value="1"/>
</dbReference>
<dbReference type="Pfam" id="PF08246">
    <property type="entry name" value="Inhibitor_I29"/>
    <property type="match status" value="1"/>
</dbReference>
<dbReference type="PROSITE" id="PS00639">
    <property type="entry name" value="THIOL_PROTEASE_HIS"/>
    <property type="match status" value="1"/>
</dbReference>
<dbReference type="InterPro" id="IPR039417">
    <property type="entry name" value="Peptidase_C1A_papain-like"/>
</dbReference>
<keyword evidence="3" id="KW-0378">Hydrolase</keyword>
<keyword evidence="8" id="KW-0812">Transmembrane</keyword>
<dbReference type="InterPro" id="IPR025660">
    <property type="entry name" value="Pept_his_AS"/>
</dbReference>
<dbReference type="GO" id="GO:0006508">
    <property type="term" value="P:proteolysis"/>
    <property type="evidence" value="ECO:0007669"/>
    <property type="project" value="UniProtKB-KW"/>
</dbReference>
<feature type="transmembrane region" description="Helical" evidence="8">
    <location>
        <begin position="52"/>
        <end position="74"/>
    </location>
</feature>
<feature type="domain" description="Peptidase C1A papain C-terminal" evidence="9">
    <location>
        <begin position="195"/>
        <end position="411"/>
    </location>
</feature>
<dbReference type="InterPro" id="IPR000169">
    <property type="entry name" value="Pept_cys_AS"/>
</dbReference>
<keyword evidence="2" id="KW-0645">Protease</keyword>
<dbReference type="SUPFAM" id="SSF54001">
    <property type="entry name" value="Cysteine proteinases"/>
    <property type="match status" value="1"/>
</dbReference>
<dbReference type="SMART" id="SM00645">
    <property type="entry name" value="Pept_C1"/>
    <property type="match status" value="1"/>
</dbReference>
<evidence type="ECO:0000313" key="10">
    <source>
        <dbReference type="Proteomes" id="UP000887575"/>
    </source>
</evidence>
<dbReference type="InterPro" id="IPR025661">
    <property type="entry name" value="Pept_asp_AS"/>
</dbReference>
<dbReference type="InterPro" id="IPR013201">
    <property type="entry name" value="Prot_inhib_I29"/>
</dbReference>
<dbReference type="InterPro" id="IPR000668">
    <property type="entry name" value="Peptidase_C1A_C"/>
</dbReference>
<keyword evidence="6" id="KW-1015">Disulfide bond</keyword>
<keyword evidence="5" id="KW-0865">Zymogen</keyword>
<evidence type="ECO:0000256" key="5">
    <source>
        <dbReference type="ARBA" id="ARBA00023145"/>
    </source>
</evidence>
<dbReference type="PRINTS" id="PR00705">
    <property type="entry name" value="PAPAIN"/>
</dbReference>
<protein>
    <submittedName>
        <fullName evidence="11">Peptidase C1A papain C-terminal domain-containing protein</fullName>
    </submittedName>
</protein>
<name>A0AAF3EMG1_9BILA</name>
<evidence type="ECO:0000256" key="2">
    <source>
        <dbReference type="ARBA" id="ARBA00022670"/>
    </source>
</evidence>
<evidence type="ECO:0000256" key="7">
    <source>
        <dbReference type="SAM" id="MobiDB-lite"/>
    </source>
</evidence>
<evidence type="ECO:0000256" key="6">
    <source>
        <dbReference type="ARBA" id="ARBA00023157"/>
    </source>
</evidence>
<evidence type="ECO:0000256" key="3">
    <source>
        <dbReference type="ARBA" id="ARBA00022801"/>
    </source>
</evidence>
<dbReference type="PROSITE" id="PS00640">
    <property type="entry name" value="THIOL_PROTEASE_ASN"/>
    <property type="match status" value="1"/>
</dbReference>
<keyword evidence="4" id="KW-0788">Thiol protease</keyword>
<dbReference type="Pfam" id="PF00112">
    <property type="entry name" value="Peptidase_C1"/>
    <property type="match status" value="1"/>
</dbReference>
<dbReference type="GO" id="GO:0008234">
    <property type="term" value="F:cysteine-type peptidase activity"/>
    <property type="evidence" value="ECO:0007669"/>
    <property type="project" value="UniProtKB-KW"/>
</dbReference>
<keyword evidence="8" id="KW-0472">Membrane</keyword>
<evidence type="ECO:0000313" key="11">
    <source>
        <dbReference type="WBParaSite" id="MBELARI_LOCUS15229.1"/>
    </source>
</evidence>
<dbReference type="PROSITE" id="PS00139">
    <property type="entry name" value="THIOL_PROTEASE_CYS"/>
    <property type="match status" value="1"/>
</dbReference>
<comment type="similarity">
    <text evidence="1">Belongs to the peptidase C1 family.</text>
</comment>
<evidence type="ECO:0000256" key="1">
    <source>
        <dbReference type="ARBA" id="ARBA00008455"/>
    </source>
</evidence>
<dbReference type="Gene3D" id="3.90.70.10">
    <property type="entry name" value="Cysteine proteinases"/>
    <property type="match status" value="1"/>
</dbReference>
<accession>A0AAF3EMG1</accession>
<dbReference type="FunFam" id="3.90.70.10:FF:000103">
    <property type="entry name" value="Hypothetical LOC496748"/>
    <property type="match status" value="1"/>
</dbReference>
<reference evidence="11" key="1">
    <citation type="submission" date="2024-02" db="UniProtKB">
        <authorList>
            <consortium name="WormBaseParasite"/>
        </authorList>
    </citation>
    <scope>IDENTIFICATION</scope>
</reference>
<dbReference type="Proteomes" id="UP000887575">
    <property type="component" value="Unassembled WGS sequence"/>
</dbReference>
<feature type="region of interest" description="Disordered" evidence="7">
    <location>
        <begin position="16"/>
        <end position="48"/>
    </location>
</feature>
<evidence type="ECO:0000256" key="8">
    <source>
        <dbReference type="SAM" id="Phobius"/>
    </source>
</evidence>
<keyword evidence="10" id="KW-1185">Reference proteome</keyword>
<dbReference type="InterPro" id="IPR038765">
    <property type="entry name" value="Papain-like_cys_pep_sf"/>
</dbReference>
<dbReference type="CDD" id="cd02248">
    <property type="entry name" value="Peptidase_C1A"/>
    <property type="match status" value="1"/>
</dbReference>
<evidence type="ECO:0000259" key="9">
    <source>
        <dbReference type="SMART" id="SM00645"/>
    </source>
</evidence>
<dbReference type="WBParaSite" id="MBELARI_LOCUS15229.1">
    <property type="protein sequence ID" value="MBELARI_LOCUS15229.1"/>
    <property type="gene ID" value="MBELARI_LOCUS15229"/>
</dbReference>
<dbReference type="InterPro" id="IPR013128">
    <property type="entry name" value="Peptidase_C1A"/>
</dbReference>
<sequence>MYPLLKTPKEALLKPDEEKQAGVKYSPDFSRSPYQRCENGGNEQQQPRKKGLGHWCILLLLAVLCFMVLVRYSLNKHSESVEKIRRFEAAFNKYVADYKKEYMNTAERNYRYNVFTENMERWEKDERVLGGDIDLDVTEYADTPLAEMKKKLMALRFNPLLHNYDATGDDINNEINNFFRFDTPDEKLRAKRAARYSSTNWVKKGFVTPVKNQGSCGSCWAFAAVAAVESAYAIKSGELLNLSEQNLVDCDNKESVGCDGGYPDMAIKYIAKHGIQSEVESPYFGKESKNATCKRGSIFDIRRFVKGPKKLPKYEEAMAAWVLKKGPIVITMAVPSAFYSYRDGVFNPPFDCKSQSDGWHAVTVVGYGADNNKPYWLIKNSWGKRWGIDGYFKLARGINACGVADDPTGVIVK</sequence>
<proteinExistence type="inferred from homology"/>